<proteinExistence type="predicted"/>
<comment type="caution">
    <text evidence="2">The sequence shown here is derived from an EMBL/GenBank/DDBJ whole genome shotgun (WGS) entry which is preliminary data.</text>
</comment>
<protein>
    <submittedName>
        <fullName evidence="2">Uncharacterized protein</fullName>
    </submittedName>
</protein>
<feature type="region of interest" description="Disordered" evidence="1">
    <location>
        <begin position="228"/>
        <end position="271"/>
    </location>
</feature>
<organism evidence="2 3">
    <name type="scientific">Tolypocladium paradoxum</name>
    <dbReference type="NCBI Taxonomy" id="94208"/>
    <lineage>
        <taxon>Eukaryota</taxon>
        <taxon>Fungi</taxon>
        <taxon>Dikarya</taxon>
        <taxon>Ascomycota</taxon>
        <taxon>Pezizomycotina</taxon>
        <taxon>Sordariomycetes</taxon>
        <taxon>Hypocreomycetidae</taxon>
        <taxon>Hypocreales</taxon>
        <taxon>Ophiocordycipitaceae</taxon>
        <taxon>Tolypocladium</taxon>
    </lineage>
</organism>
<dbReference type="AlphaFoldDB" id="A0A2S4KMY0"/>
<feature type="region of interest" description="Disordered" evidence="1">
    <location>
        <begin position="1"/>
        <end position="45"/>
    </location>
</feature>
<name>A0A2S4KMY0_9HYPO</name>
<gene>
    <name evidence="2" type="ORF">TPAR_08261</name>
</gene>
<evidence type="ECO:0000313" key="2">
    <source>
        <dbReference type="EMBL" id="POR31552.1"/>
    </source>
</evidence>
<dbReference type="EMBL" id="PKSG01001029">
    <property type="protein sequence ID" value="POR31552.1"/>
    <property type="molecule type" value="Genomic_DNA"/>
</dbReference>
<keyword evidence="3" id="KW-1185">Reference proteome</keyword>
<accession>A0A2S4KMY0</accession>
<evidence type="ECO:0000256" key="1">
    <source>
        <dbReference type="SAM" id="MobiDB-lite"/>
    </source>
</evidence>
<reference evidence="2 3" key="1">
    <citation type="submission" date="2018-01" db="EMBL/GenBank/DDBJ databases">
        <title>Harnessing the power of phylogenomics to disentangle the directionality and signatures of interkingdom host jumping in the parasitic fungal genus Tolypocladium.</title>
        <authorList>
            <person name="Quandt C.A."/>
            <person name="Patterson W."/>
            <person name="Spatafora J.W."/>
        </authorList>
    </citation>
    <scope>NUCLEOTIDE SEQUENCE [LARGE SCALE GENOMIC DNA]</scope>
    <source>
        <strain evidence="2 3">NRBC 100945</strain>
    </source>
</reference>
<sequence length="271" mass="29918">MDSFQYGSRAGRRYQAGPPPSDPLAQGPPAYRPPAQSQRPDARAQVAALNDYEDEDYYEFEDGVGYQVDDQHYYSPYEGIEGPPRAKRPRRADPLVRSRAVEGRGQLEELMARVEEIRREQRAEAHFLGSVVEEIRREQLSEAQKSSSAVQEVETITQTVKALTQTVNSNHQTTVNVLLRIQMDFGHRHEMAQRTMNNLEIMLQEGLKRLPTTHGASCRMGNPMVNGTENAAMPPMPTNVSRPRDGDAGEAAEAGSAGVKQEAAGGRVGSG</sequence>
<evidence type="ECO:0000313" key="3">
    <source>
        <dbReference type="Proteomes" id="UP000237481"/>
    </source>
</evidence>
<dbReference type="Proteomes" id="UP000237481">
    <property type="component" value="Unassembled WGS sequence"/>
</dbReference>
<feature type="compositionally biased region" description="Low complexity" evidence="1">
    <location>
        <begin position="249"/>
        <end position="258"/>
    </location>
</feature>